<dbReference type="RefSeq" id="WP_082089956.1">
    <property type="nucleotide sequence ID" value="NZ_JAFFSY010000003.1"/>
</dbReference>
<reference evidence="2 3" key="1">
    <citation type="submission" date="2022-01" db="EMBL/GenBank/DDBJ databases">
        <title>Identification and Characterization of Corynebacterium sp.</title>
        <authorList>
            <person name="Luo Q."/>
            <person name="Qu P."/>
            <person name="Chen Q."/>
        </authorList>
    </citation>
    <scope>NUCLEOTIDE SEQUENCE [LARGE SCALE GENOMIC DNA]</scope>
    <source>
        <strain evidence="2 3">MC-12</strain>
    </source>
</reference>
<dbReference type="InterPro" id="IPR027417">
    <property type="entry name" value="P-loop_NTPase"/>
</dbReference>
<proteinExistence type="predicted"/>
<dbReference type="CDD" id="cd00882">
    <property type="entry name" value="Ras_like_GTPase"/>
    <property type="match status" value="1"/>
</dbReference>
<evidence type="ECO:0000313" key="2">
    <source>
        <dbReference type="EMBL" id="MCF6774678.1"/>
    </source>
</evidence>
<organism evidence="2 3">
    <name type="scientific">Corynebacterium parakroppenstedtii</name>
    <dbReference type="NCBI Taxonomy" id="2828363"/>
    <lineage>
        <taxon>Bacteria</taxon>
        <taxon>Bacillati</taxon>
        <taxon>Actinomycetota</taxon>
        <taxon>Actinomycetes</taxon>
        <taxon>Mycobacteriales</taxon>
        <taxon>Corynebacteriaceae</taxon>
        <taxon>Corynebacterium</taxon>
    </lineage>
</organism>
<dbReference type="Proteomes" id="UP001200604">
    <property type="component" value="Unassembled WGS sequence"/>
</dbReference>
<evidence type="ECO:0000259" key="1">
    <source>
        <dbReference type="Pfam" id="PF01926"/>
    </source>
</evidence>
<evidence type="ECO:0000313" key="3">
    <source>
        <dbReference type="Proteomes" id="UP001200604"/>
    </source>
</evidence>
<dbReference type="Gene3D" id="3.40.50.300">
    <property type="entry name" value="P-loop containing nucleotide triphosphate hydrolases"/>
    <property type="match status" value="1"/>
</dbReference>
<dbReference type="SUPFAM" id="SSF52540">
    <property type="entry name" value="P-loop containing nucleoside triphosphate hydrolases"/>
    <property type="match status" value="1"/>
</dbReference>
<dbReference type="GeneID" id="92727535"/>
<gene>
    <name evidence="2" type="ORF">L3H44_09720</name>
</gene>
<sequence>MKSGTQPLSSKRIATEIFLGALRSNPELAFLLTPLIERAGSPLTLLVAGPPGVGKSTLVNSLIWAETRSTAPDSLASTSLIGGTTEATFYRAGSAQGLGLIDTPGSFIYLSEDERKNLLYGLPTPDALIYVTTNDIGDDDLDALDALGFNPAATVVTTNRSDEFDGGYASPEDAIAVANTKANDIRSQSAQCFDVIATYALAAEAKQKIAKEQITRPDLNTLAGRYAKTKAPSTEPDIISMWLDAVSGIPRLQTLIHQKLPFIADLVLTSESLDNIKASAFLATSPQLLLDSLVPPDQLSGLCIALVGHLDKLRKNSLSSEAPPLIRALRQVPFSETSKLGNAQRNQFQNYLRDINRRLRGFEPPEVEGALSTLSGLYRYLIHQCDVSK</sequence>
<protein>
    <submittedName>
        <fullName evidence="2">50S ribosome-binding GTPase</fullName>
    </submittedName>
</protein>
<accession>A0ABS9HLI4</accession>
<dbReference type="Pfam" id="PF01926">
    <property type="entry name" value="MMR_HSR1"/>
    <property type="match status" value="1"/>
</dbReference>
<comment type="caution">
    <text evidence="2">The sequence shown here is derived from an EMBL/GenBank/DDBJ whole genome shotgun (WGS) entry which is preliminary data.</text>
</comment>
<dbReference type="InterPro" id="IPR006073">
    <property type="entry name" value="GTP-bd"/>
</dbReference>
<dbReference type="EMBL" id="JAKJKU010000004">
    <property type="protein sequence ID" value="MCF6774678.1"/>
    <property type="molecule type" value="Genomic_DNA"/>
</dbReference>
<name>A0ABS9HLI4_9CORY</name>
<feature type="domain" description="G" evidence="1">
    <location>
        <begin position="46"/>
        <end position="114"/>
    </location>
</feature>
<keyword evidence="3" id="KW-1185">Reference proteome</keyword>